<reference evidence="2" key="1">
    <citation type="journal article" date="2014" name="Int. J. Syst. Evol. Microbiol.">
        <title>Complete genome sequence of Corynebacterium casei LMG S-19264T (=DSM 44701T), isolated from a smear-ripened cheese.</title>
        <authorList>
            <consortium name="US DOE Joint Genome Institute (JGI-PGF)"/>
            <person name="Walter F."/>
            <person name="Albersmeier A."/>
            <person name="Kalinowski J."/>
            <person name="Ruckert C."/>
        </authorList>
    </citation>
    <scope>NUCLEOTIDE SEQUENCE</scope>
    <source>
        <strain evidence="2">CGMCC 1.12924</strain>
    </source>
</reference>
<name>A0A8J2V7U8_9FLAO</name>
<gene>
    <name evidence="2" type="ORF">GCM10011312_02060</name>
</gene>
<dbReference type="AlphaFoldDB" id="A0A8J2V7U8"/>
<evidence type="ECO:0000313" key="3">
    <source>
        <dbReference type="Proteomes" id="UP000652231"/>
    </source>
</evidence>
<dbReference type="EMBL" id="BMGK01000001">
    <property type="protein sequence ID" value="GGD81302.1"/>
    <property type="molecule type" value="Genomic_DNA"/>
</dbReference>
<evidence type="ECO:0000313" key="2">
    <source>
        <dbReference type="EMBL" id="GGD81302.1"/>
    </source>
</evidence>
<keyword evidence="1" id="KW-0732">Signal</keyword>
<dbReference type="InterPro" id="IPR029050">
    <property type="entry name" value="Immunoprotect_excell_Ig-like"/>
</dbReference>
<reference evidence="2" key="2">
    <citation type="submission" date="2020-09" db="EMBL/GenBank/DDBJ databases">
        <authorList>
            <person name="Sun Q."/>
            <person name="Zhou Y."/>
        </authorList>
    </citation>
    <scope>NUCLEOTIDE SEQUENCE</scope>
    <source>
        <strain evidence="2">CGMCC 1.12924</strain>
    </source>
</reference>
<sequence>MVTKKPGISINNINYTLTKVAQNGRINHGPGYAVVKDKETGKNGKFYLIELTMKNLSKDEKKFDLTKVCLCDVKKNCFTPTRIELKSIIDLPSKRIITLKPNKKRGRKLIFAGPKNFQPKYVLLNSESEELIEFEYEI</sequence>
<dbReference type="Proteomes" id="UP000652231">
    <property type="component" value="Unassembled WGS sequence"/>
</dbReference>
<organism evidence="2 3">
    <name type="scientific">Planktosalinus lacus</name>
    <dbReference type="NCBI Taxonomy" id="1526573"/>
    <lineage>
        <taxon>Bacteria</taxon>
        <taxon>Pseudomonadati</taxon>
        <taxon>Bacteroidota</taxon>
        <taxon>Flavobacteriia</taxon>
        <taxon>Flavobacteriales</taxon>
        <taxon>Flavobacteriaceae</taxon>
        <taxon>Planktosalinus</taxon>
    </lineage>
</organism>
<evidence type="ECO:0008006" key="4">
    <source>
        <dbReference type="Google" id="ProtNLM"/>
    </source>
</evidence>
<proteinExistence type="predicted"/>
<evidence type="ECO:0000256" key="1">
    <source>
        <dbReference type="ARBA" id="ARBA00022729"/>
    </source>
</evidence>
<protein>
    <recommendedName>
        <fullName evidence="4">DUF4352 domain-containing protein</fullName>
    </recommendedName>
</protein>
<dbReference type="Gene3D" id="2.60.40.1240">
    <property type="match status" value="1"/>
</dbReference>
<comment type="caution">
    <text evidence="2">The sequence shown here is derived from an EMBL/GenBank/DDBJ whole genome shotgun (WGS) entry which is preliminary data.</text>
</comment>
<keyword evidence="3" id="KW-1185">Reference proteome</keyword>
<accession>A0A8J2V7U8</accession>